<dbReference type="InterPro" id="IPR003849">
    <property type="entry name" value="Preprotein_translocase_YajC"/>
</dbReference>
<organism evidence="2 3">
    <name type="scientific">Thermophilibacter immobilis</name>
    <dbReference type="NCBI Taxonomy" id="2779519"/>
    <lineage>
        <taxon>Bacteria</taxon>
        <taxon>Bacillati</taxon>
        <taxon>Actinomycetota</taxon>
        <taxon>Coriobacteriia</taxon>
        <taxon>Coriobacteriales</taxon>
        <taxon>Atopobiaceae</taxon>
        <taxon>Thermophilibacter</taxon>
    </lineage>
</organism>
<name>A0A7S7M913_9ACTN</name>
<keyword evidence="1" id="KW-0472">Membrane</keyword>
<dbReference type="RefSeq" id="WP_194371884.1">
    <property type="nucleotide sequence ID" value="NZ_CP063767.1"/>
</dbReference>
<sequence>MPVNFWDNVLASSFALGALLLIMGLVYLIWRAVTLKRKQRYFAELHEELAVGKPVVFGGGIYGTLTEVGAERVCVKVRSGAVLEVSRFSVQTIQSDPKK</sequence>
<gene>
    <name evidence="2" type="ORF">INP52_01800</name>
</gene>
<accession>A0A7S7M913</accession>
<protein>
    <submittedName>
        <fullName evidence="2">Preprotein translocase subunit YajC</fullName>
    </submittedName>
</protein>
<keyword evidence="3" id="KW-1185">Reference proteome</keyword>
<keyword evidence="1" id="KW-0812">Transmembrane</keyword>
<proteinExistence type="predicted"/>
<evidence type="ECO:0000256" key="1">
    <source>
        <dbReference type="SAM" id="Phobius"/>
    </source>
</evidence>
<feature type="transmembrane region" description="Helical" evidence="1">
    <location>
        <begin position="12"/>
        <end position="30"/>
    </location>
</feature>
<evidence type="ECO:0000313" key="3">
    <source>
        <dbReference type="Proteomes" id="UP000593735"/>
    </source>
</evidence>
<dbReference type="Pfam" id="PF02699">
    <property type="entry name" value="YajC"/>
    <property type="match status" value="1"/>
</dbReference>
<keyword evidence="1" id="KW-1133">Transmembrane helix</keyword>
<dbReference type="SMART" id="SM01323">
    <property type="entry name" value="YajC"/>
    <property type="match status" value="1"/>
</dbReference>
<dbReference type="KEGG" id="tio:INP52_01800"/>
<evidence type="ECO:0000313" key="2">
    <source>
        <dbReference type="EMBL" id="QOY60972.1"/>
    </source>
</evidence>
<dbReference type="EMBL" id="CP063767">
    <property type="protein sequence ID" value="QOY60972.1"/>
    <property type="molecule type" value="Genomic_DNA"/>
</dbReference>
<dbReference type="Proteomes" id="UP000593735">
    <property type="component" value="Chromosome"/>
</dbReference>
<reference evidence="2 3" key="1">
    <citation type="submission" date="2020-10" db="EMBL/GenBank/DDBJ databases">
        <title>Olsenella immobilis sp.nov., isolated from the mud in a fermentation cellar used for the production of Chinese strong-flavoured liquor.</title>
        <authorList>
            <person name="Lu L."/>
        </authorList>
    </citation>
    <scope>NUCLEOTIDE SEQUENCE [LARGE SCALE GENOMIC DNA]</scope>
    <source>
        <strain evidence="2 3">LZLJ-2</strain>
    </source>
</reference>
<dbReference type="AlphaFoldDB" id="A0A7S7M913"/>